<evidence type="ECO:0008006" key="4">
    <source>
        <dbReference type="Google" id="ProtNLM"/>
    </source>
</evidence>
<gene>
    <name evidence="2" type="ORF">ACFQ1S_26080</name>
</gene>
<feature type="transmembrane region" description="Helical" evidence="1">
    <location>
        <begin position="173"/>
        <end position="198"/>
    </location>
</feature>
<feature type="transmembrane region" description="Helical" evidence="1">
    <location>
        <begin position="90"/>
        <end position="111"/>
    </location>
</feature>
<feature type="transmembrane region" description="Helical" evidence="1">
    <location>
        <begin position="123"/>
        <end position="153"/>
    </location>
</feature>
<reference evidence="3" key="1">
    <citation type="journal article" date="2019" name="Int. J. Syst. Evol. Microbiol.">
        <title>The Global Catalogue of Microorganisms (GCM) 10K type strain sequencing project: providing services to taxonomists for standard genome sequencing and annotation.</title>
        <authorList>
            <consortium name="The Broad Institute Genomics Platform"/>
            <consortium name="The Broad Institute Genome Sequencing Center for Infectious Disease"/>
            <person name="Wu L."/>
            <person name="Ma J."/>
        </authorList>
    </citation>
    <scope>NUCLEOTIDE SEQUENCE [LARGE SCALE GENOMIC DNA]</scope>
    <source>
        <strain evidence="3">JCM 31486</strain>
    </source>
</reference>
<organism evidence="2 3">
    <name type="scientific">Kibdelosporangium lantanae</name>
    <dbReference type="NCBI Taxonomy" id="1497396"/>
    <lineage>
        <taxon>Bacteria</taxon>
        <taxon>Bacillati</taxon>
        <taxon>Actinomycetota</taxon>
        <taxon>Actinomycetes</taxon>
        <taxon>Pseudonocardiales</taxon>
        <taxon>Pseudonocardiaceae</taxon>
        <taxon>Kibdelosporangium</taxon>
    </lineage>
</organism>
<dbReference type="Proteomes" id="UP001597045">
    <property type="component" value="Unassembled WGS sequence"/>
</dbReference>
<keyword evidence="3" id="KW-1185">Reference proteome</keyword>
<keyword evidence="1" id="KW-0472">Membrane</keyword>
<sequence>MWSFLAQVIMRADVLMLVLILGLGIVAAEVSRRVERMRRMITDAPHVNLSSVWTAAAALVLPSGLSSVTVVVLYAHLWFRSWRRLPGFRFYRVVFNVSNVILCCQMTAWLAHRVGLHPADLAWPWLTLWLFAVVIAAYFALNSAIAAGAIALLQSDRSWGRLLGAPSENLLELATLCMGALAAVLLSVSYPLILLVYLPLYALHRSVLLRQFEHDAISDSKPARRTPW</sequence>
<evidence type="ECO:0000313" key="2">
    <source>
        <dbReference type="EMBL" id="MFD1048751.1"/>
    </source>
</evidence>
<keyword evidence="1" id="KW-0812">Transmembrane</keyword>
<name>A0ABW3MDF6_9PSEU</name>
<feature type="transmembrane region" description="Helical" evidence="1">
    <location>
        <begin position="52"/>
        <end position="78"/>
    </location>
</feature>
<comment type="caution">
    <text evidence="2">The sequence shown here is derived from an EMBL/GenBank/DDBJ whole genome shotgun (WGS) entry which is preliminary data.</text>
</comment>
<proteinExistence type="predicted"/>
<protein>
    <recommendedName>
        <fullName evidence="4">DUF1211 domain-containing protein</fullName>
    </recommendedName>
</protein>
<evidence type="ECO:0000313" key="3">
    <source>
        <dbReference type="Proteomes" id="UP001597045"/>
    </source>
</evidence>
<evidence type="ECO:0000256" key="1">
    <source>
        <dbReference type="SAM" id="Phobius"/>
    </source>
</evidence>
<keyword evidence="1" id="KW-1133">Transmembrane helix</keyword>
<accession>A0ABW3MDF6</accession>
<dbReference type="EMBL" id="JBHTIS010001775">
    <property type="protein sequence ID" value="MFD1048751.1"/>
    <property type="molecule type" value="Genomic_DNA"/>
</dbReference>